<evidence type="ECO:0008006" key="3">
    <source>
        <dbReference type="Google" id="ProtNLM"/>
    </source>
</evidence>
<proteinExistence type="predicted"/>
<dbReference type="Gene3D" id="3.90.550.10">
    <property type="entry name" value="Spore Coat Polysaccharide Biosynthesis Protein SpsA, Chain A"/>
    <property type="match status" value="1"/>
</dbReference>
<evidence type="ECO:0000313" key="1">
    <source>
        <dbReference type="EMBL" id="MCH7398631.1"/>
    </source>
</evidence>
<dbReference type="InterPro" id="IPR029044">
    <property type="entry name" value="Nucleotide-diphossugar_trans"/>
</dbReference>
<dbReference type="Proteomes" id="UP001165488">
    <property type="component" value="Unassembled WGS sequence"/>
</dbReference>
<keyword evidence="2" id="KW-1185">Reference proteome</keyword>
<dbReference type="RefSeq" id="WP_241275142.1">
    <property type="nucleotide sequence ID" value="NZ_JAKZGS010000008.1"/>
</dbReference>
<organism evidence="1 2">
    <name type="scientific">Belliella calami</name>
    <dbReference type="NCBI Taxonomy" id="2923436"/>
    <lineage>
        <taxon>Bacteria</taxon>
        <taxon>Pseudomonadati</taxon>
        <taxon>Bacteroidota</taxon>
        <taxon>Cytophagia</taxon>
        <taxon>Cytophagales</taxon>
        <taxon>Cyclobacteriaceae</taxon>
        <taxon>Belliella</taxon>
    </lineage>
</organism>
<gene>
    <name evidence="1" type="ORF">MM236_11550</name>
</gene>
<sequence length="305" mass="35878">MEEIQVNQKLAPVVLFVYNRLEESRRTVETLRRNHLASASNLYIYSDGAKKEKDIAKVESVRNYINTIDGFKSVKIKESPKNKGLAKSIIDGVTEVINIHGSVIVLEDDLVSSENFLDFVNSGLRYYEKFDEVISISGYSPNLKSLKTHNKDYYLTERISSLGWGTWKSKWENIDWEVSDYNDFKDDFFKKYKWFKIGSDLPGMLKNQMNGKINSWAIRWSYHQFKHEMLTVYASKSKVNHIGDGEEATNAKDHDRFFTHLDLSNQREFEFDEKLEINKKLREEFRNNYSISKRLKYKIKALFKK</sequence>
<comment type="caution">
    <text evidence="1">The sequence shown here is derived from an EMBL/GenBank/DDBJ whole genome shotgun (WGS) entry which is preliminary data.</text>
</comment>
<evidence type="ECO:0000313" key="2">
    <source>
        <dbReference type="Proteomes" id="UP001165488"/>
    </source>
</evidence>
<reference evidence="1" key="1">
    <citation type="submission" date="2022-03" db="EMBL/GenBank/DDBJ databases">
        <title>De novo assembled genomes of Belliella spp. (Cyclobacteriaceae) strains.</title>
        <authorList>
            <person name="Szabo A."/>
            <person name="Korponai K."/>
            <person name="Felfoldi T."/>
        </authorList>
    </citation>
    <scope>NUCLEOTIDE SEQUENCE</scope>
    <source>
        <strain evidence="1">DSM 107340</strain>
    </source>
</reference>
<dbReference type="SUPFAM" id="SSF53448">
    <property type="entry name" value="Nucleotide-diphospho-sugar transferases"/>
    <property type="match status" value="1"/>
</dbReference>
<protein>
    <recommendedName>
        <fullName evidence="3">Glycosyl transferase family 2</fullName>
    </recommendedName>
</protein>
<dbReference type="EMBL" id="JAKZGS010000008">
    <property type="protein sequence ID" value="MCH7398631.1"/>
    <property type="molecule type" value="Genomic_DNA"/>
</dbReference>
<name>A0ABS9UPS4_9BACT</name>
<accession>A0ABS9UPS4</accession>